<dbReference type="RefSeq" id="WP_014367297.1">
    <property type="nucleotide sequence ID" value="NC_017945.3"/>
</dbReference>
<dbReference type="EMBL" id="CP003540">
    <property type="protein sequence ID" value="AFK17012.1"/>
    <property type="molecule type" value="Genomic_DNA"/>
</dbReference>
<dbReference type="Proteomes" id="UP000006465">
    <property type="component" value="Chromosome"/>
</dbReference>
<evidence type="ECO:0008006" key="5">
    <source>
        <dbReference type="Google" id="ProtNLM"/>
    </source>
</evidence>
<evidence type="ECO:0000313" key="3">
    <source>
        <dbReference type="EMBL" id="AFK17012.1"/>
    </source>
</evidence>
<sequence length="219" mass="23103">MFNRIHVNRAKKIAIAVAASSALVLTACGDEGDSQEKETTSAMTSTSVATTASETSEAVAAPSTEEPAPASPEPVHQGNNVPPVAANEAMPELTYNNVPPIDGGAPATDADRQAIENLVRGINGAKTIRDYIGYVPAHTCQRVINEQGGPAAFDLSQFPDVPLDDFEEYRKAKPSIDNVDSVQVNGNIASASVTATAGGDTNTATQRFERENGEWKFCR</sequence>
<evidence type="ECO:0000256" key="2">
    <source>
        <dbReference type="SAM" id="SignalP"/>
    </source>
</evidence>
<protein>
    <recommendedName>
        <fullName evidence="5">Secreted protein</fullName>
    </recommendedName>
</protein>
<feature type="chain" id="PRO_5043784337" description="Secreted protein" evidence="2">
    <location>
        <begin position="30"/>
        <end position="219"/>
    </location>
</feature>
<feature type="signal peptide" evidence="2">
    <location>
        <begin position="1"/>
        <end position="29"/>
    </location>
</feature>
<dbReference type="KEGG" id="coe:CP258_07065"/>
<name>A0AAU8PRJ1_CORPS</name>
<accession>A0AAU8PRJ1</accession>
<reference evidence="3 4" key="1">
    <citation type="journal article" date="2013" name="J. Biotechnol.">
        <title>Genome sequence of Corynebacterium pseudotuberculosis biovar equi strain 258 and prediction of antigenic targets to improve biotechnological vaccine production.</title>
        <authorList>
            <person name="Soares S.C."/>
            <person name="Trost E."/>
            <person name="Ramos R.T."/>
            <person name="Carneiro A.R."/>
            <person name="Santos A.R."/>
            <person name="Pinto A.C."/>
            <person name="Barbosa E."/>
            <person name="Aburjaile F."/>
            <person name="Ali A."/>
            <person name="Diniz C.A."/>
            <person name="Hassan S.S."/>
            <person name="Fiaux K."/>
            <person name="Guimaraes L.C."/>
            <person name="Bakhtiar S.M."/>
            <person name="Pereira U."/>
            <person name="Almeida S.S."/>
            <person name="Abreu V.A."/>
            <person name="Rocha F.S."/>
            <person name="Dorella F.A."/>
            <person name="Miyoshi A."/>
            <person name="Silva A."/>
            <person name="Azevedo V."/>
            <person name="Tauch A."/>
        </authorList>
    </citation>
    <scope>NUCLEOTIDE SEQUENCE [LARGE SCALE GENOMIC DNA]</scope>
    <source>
        <strain evidence="3 4">258</strain>
    </source>
</reference>
<evidence type="ECO:0000256" key="1">
    <source>
        <dbReference type="SAM" id="MobiDB-lite"/>
    </source>
</evidence>
<gene>
    <name evidence="3" type="ORF">CP258_07065</name>
</gene>
<feature type="compositionally biased region" description="Low complexity" evidence="1">
    <location>
        <begin position="40"/>
        <end position="68"/>
    </location>
</feature>
<proteinExistence type="predicted"/>
<evidence type="ECO:0000313" key="4">
    <source>
        <dbReference type="Proteomes" id="UP000006465"/>
    </source>
</evidence>
<dbReference type="AlphaFoldDB" id="A0AAU8PRJ1"/>
<organism evidence="3 4">
    <name type="scientific">Corynebacterium pseudotuberculosis 258</name>
    <dbReference type="NCBI Taxonomy" id="1168865"/>
    <lineage>
        <taxon>Bacteria</taxon>
        <taxon>Bacillati</taxon>
        <taxon>Actinomycetota</taxon>
        <taxon>Actinomycetes</taxon>
        <taxon>Mycobacteriales</taxon>
        <taxon>Corynebacteriaceae</taxon>
        <taxon>Corynebacterium</taxon>
    </lineage>
</organism>
<keyword evidence="2" id="KW-0732">Signal</keyword>
<feature type="region of interest" description="Disordered" evidence="1">
    <location>
        <begin position="31"/>
        <end position="81"/>
    </location>
</feature>
<dbReference type="PROSITE" id="PS51257">
    <property type="entry name" value="PROKAR_LIPOPROTEIN"/>
    <property type="match status" value="1"/>
</dbReference>